<keyword evidence="7 10" id="KW-0119">Carbohydrate metabolism</keyword>
<keyword evidence="5 10" id="KW-0328">Glycosyltransferase</keyword>
<evidence type="ECO:0000256" key="9">
    <source>
        <dbReference type="ARBA" id="ARBA00031501"/>
    </source>
</evidence>
<dbReference type="PANTHER" id="PTHR32438:SF5">
    <property type="entry name" value="4-ALPHA-GLUCANOTRANSFERASE DPE1, CHLOROPLASTIC_AMYLOPLASTIC"/>
    <property type="match status" value="1"/>
</dbReference>
<proteinExistence type="inferred from homology"/>
<accession>A0A841HYD6</accession>
<evidence type="ECO:0000256" key="7">
    <source>
        <dbReference type="ARBA" id="ARBA00023277"/>
    </source>
</evidence>
<keyword evidence="12" id="KW-1185">Reference proteome</keyword>
<dbReference type="GO" id="GO:0005975">
    <property type="term" value="P:carbohydrate metabolic process"/>
    <property type="evidence" value="ECO:0007669"/>
    <property type="project" value="InterPro"/>
</dbReference>
<dbReference type="PANTHER" id="PTHR32438">
    <property type="entry name" value="4-ALPHA-GLUCANOTRANSFERASE DPE1, CHLOROPLASTIC/AMYLOPLASTIC"/>
    <property type="match status" value="1"/>
</dbReference>
<comment type="caution">
    <text evidence="11">The sequence shown here is derived from an EMBL/GenBank/DDBJ whole genome shotgun (WGS) entry which is preliminary data.</text>
</comment>
<evidence type="ECO:0000256" key="2">
    <source>
        <dbReference type="ARBA" id="ARBA00005684"/>
    </source>
</evidence>
<organism evidence="11 12">
    <name type="scientific">Deinobacterium chartae</name>
    <dbReference type="NCBI Taxonomy" id="521158"/>
    <lineage>
        <taxon>Bacteria</taxon>
        <taxon>Thermotogati</taxon>
        <taxon>Deinococcota</taxon>
        <taxon>Deinococci</taxon>
        <taxon>Deinococcales</taxon>
        <taxon>Deinococcaceae</taxon>
        <taxon>Deinobacterium</taxon>
    </lineage>
</organism>
<dbReference type="Gene3D" id="3.20.20.80">
    <property type="entry name" value="Glycosidases"/>
    <property type="match status" value="1"/>
</dbReference>
<dbReference type="NCBIfam" id="NF011080">
    <property type="entry name" value="PRK14508.1-3"/>
    <property type="match status" value="1"/>
</dbReference>
<evidence type="ECO:0000313" key="11">
    <source>
        <dbReference type="EMBL" id="MBB6098551.1"/>
    </source>
</evidence>
<evidence type="ECO:0000256" key="8">
    <source>
        <dbReference type="ARBA" id="ARBA00031423"/>
    </source>
</evidence>
<dbReference type="NCBIfam" id="TIGR00217">
    <property type="entry name" value="malQ"/>
    <property type="match status" value="1"/>
</dbReference>
<protein>
    <recommendedName>
        <fullName evidence="4 10">4-alpha-glucanotransferase</fullName>
        <ecNumber evidence="3 10">2.4.1.25</ecNumber>
    </recommendedName>
    <alternativeName>
        <fullName evidence="8 10">Amylomaltase</fullName>
    </alternativeName>
    <alternativeName>
        <fullName evidence="9 10">Disproportionating enzyme</fullName>
    </alternativeName>
</protein>
<evidence type="ECO:0000256" key="5">
    <source>
        <dbReference type="ARBA" id="ARBA00022676"/>
    </source>
</evidence>
<dbReference type="InterPro" id="IPR003385">
    <property type="entry name" value="Glyco_hydro_77"/>
</dbReference>
<name>A0A841HYD6_9DEIO</name>
<dbReference type="SUPFAM" id="SSF51445">
    <property type="entry name" value="(Trans)glycosidases"/>
    <property type="match status" value="1"/>
</dbReference>
<gene>
    <name evidence="11" type="ORF">HNR42_001985</name>
</gene>
<evidence type="ECO:0000313" key="12">
    <source>
        <dbReference type="Proteomes" id="UP000569951"/>
    </source>
</evidence>
<evidence type="ECO:0000256" key="10">
    <source>
        <dbReference type="RuleBase" id="RU361207"/>
    </source>
</evidence>
<dbReference type="EMBL" id="JACHHG010000006">
    <property type="protein sequence ID" value="MBB6098551.1"/>
    <property type="molecule type" value="Genomic_DNA"/>
</dbReference>
<evidence type="ECO:0000256" key="1">
    <source>
        <dbReference type="ARBA" id="ARBA00000439"/>
    </source>
</evidence>
<dbReference type="Pfam" id="PF02446">
    <property type="entry name" value="Glyco_hydro_77"/>
    <property type="match status" value="1"/>
</dbReference>
<evidence type="ECO:0000256" key="3">
    <source>
        <dbReference type="ARBA" id="ARBA00012560"/>
    </source>
</evidence>
<comment type="similarity">
    <text evidence="2 10">Belongs to the disproportionating enzyme family.</text>
</comment>
<keyword evidence="6 10" id="KW-0808">Transferase</keyword>
<evidence type="ECO:0000256" key="6">
    <source>
        <dbReference type="ARBA" id="ARBA00022679"/>
    </source>
</evidence>
<dbReference type="GO" id="GO:0004134">
    <property type="term" value="F:4-alpha-glucanotransferase activity"/>
    <property type="evidence" value="ECO:0007669"/>
    <property type="project" value="UniProtKB-EC"/>
</dbReference>
<dbReference type="AlphaFoldDB" id="A0A841HYD6"/>
<dbReference type="RefSeq" id="WP_183987067.1">
    <property type="nucleotide sequence ID" value="NZ_JACHHG010000006.1"/>
</dbReference>
<dbReference type="InterPro" id="IPR017853">
    <property type="entry name" value="GH"/>
</dbReference>
<dbReference type="EC" id="2.4.1.25" evidence="3 10"/>
<sequence length="499" mass="57090">MAFSRSSGVLAHPTSFPGPYGVGELGKHAYAFVDWLASAGQKLWQVMPLGPTGYGDSPYQSFSAFAGNPYLISFDELRDLGLLTDAELGELPDFPADRVDYGWIYTWKFEKLALAYAAFENGAAAELRQEFADFKREEADWLEDYALFMALKDALGGAAWNAWEHDIRVREPQALARWRERLAREIDRIRFYQFLFFRQWRALRAYAHDKGIRVIGDIPIFVAMDSADAWSAPDQFHFDEDGHPTVVAGVPPDYFSETGQLWGNPLYRWDVMQQDGFRWWIRRFKGSLHLYDIIRIDHFRGFEAYWEIPAGEETAVKGRWVKAPGHELFKAVREALGELPIIAEDLGVITPEVERLRDDFDFPGMAVLQFAYGSGDWNNNAFLPQNVAQNRAIYTGTHDNDTTRGWFATARPDELNHLREFLPNTDESKIAWDMIELAWRSRADIAVVPLPDLLNLGTEARMNLPGSLSSANWSWRFREGALSPFIARRLRILTEESGR</sequence>
<evidence type="ECO:0000256" key="4">
    <source>
        <dbReference type="ARBA" id="ARBA00020295"/>
    </source>
</evidence>
<reference evidence="11 12" key="1">
    <citation type="submission" date="2020-08" db="EMBL/GenBank/DDBJ databases">
        <title>Genomic Encyclopedia of Type Strains, Phase IV (KMG-IV): sequencing the most valuable type-strain genomes for metagenomic binning, comparative biology and taxonomic classification.</title>
        <authorList>
            <person name="Goeker M."/>
        </authorList>
    </citation>
    <scope>NUCLEOTIDE SEQUENCE [LARGE SCALE GENOMIC DNA]</scope>
    <source>
        <strain evidence="11 12">DSM 21458</strain>
    </source>
</reference>
<comment type="catalytic activity">
    <reaction evidence="1 10">
        <text>Transfers a segment of a (1-&gt;4)-alpha-D-glucan to a new position in an acceptor, which may be glucose or a (1-&gt;4)-alpha-D-glucan.</text>
        <dbReference type="EC" id="2.4.1.25"/>
    </reaction>
</comment>
<dbReference type="Proteomes" id="UP000569951">
    <property type="component" value="Unassembled WGS sequence"/>
</dbReference>